<dbReference type="PANTHER" id="PTHR43767:SF1">
    <property type="entry name" value="NONRIBOSOMAL PEPTIDE SYNTHASE PES1 (EUROFUNG)-RELATED"/>
    <property type="match status" value="1"/>
</dbReference>
<evidence type="ECO:0000313" key="3">
    <source>
        <dbReference type="EMBL" id="MEJ5902556.1"/>
    </source>
</evidence>
<dbReference type="Proteomes" id="UP001362311">
    <property type="component" value="Unassembled WGS sequence"/>
</dbReference>
<dbReference type="InterPro" id="IPR000873">
    <property type="entry name" value="AMP-dep_synth/lig_dom"/>
</dbReference>
<evidence type="ECO:0000259" key="1">
    <source>
        <dbReference type="Pfam" id="PF00501"/>
    </source>
</evidence>
<dbReference type="InterPro" id="IPR045851">
    <property type="entry name" value="AMP-bd_C_sf"/>
</dbReference>
<dbReference type="InterPro" id="IPR020845">
    <property type="entry name" value="AMP-binding_CS"/>
</dbReference>
<dbReference type="RefSeq" id="WP_339441915.1">
    <property type="nucleotide sequence ID" value="NZ_JBBHKQ010000002.1"/>
</dbReference>
<sequence>MTVDTNFMACILWMNVPSGPSCTVLWREEAPLVFPWKKRFAQQYELLFGSRLVPCYRGRPETIDDMFRAAVTRASSAEAVVDGDRRVSYRELESLVAKAAAGLVERGVAKGDRIAILLGNRTEFIVALLAIGRVGAVSVPIGTREAAPNIAFIIGNCQARGVIFEADLADRIPERNQNGSLQLFIATGTDIADVESFDDLCAGDRRLDEVASPTSEEDAAVILYTSGTTGQPKGAILSHVNIIHSSMHFQECWEFEDGERSILAVPASHVTGLVAIITSMINVAGCIVMMRSFDVQGYLSLAARERMTTTVLVPAMYNLILLRGNFLGLDLSAWRIGGFGGAPMPEASIEAMAERLPALHLLNAYGSTECATIISVVPIGHTRKCLDSVGAGVPCGDLRIVGDDGKEAAPGETGEVWVRGPMTINGYWEREEATRTSFVDGYWRSGDIGSIDVEGFLRLFDRKNDVINRGGYKIYSVEVENVLARHPGIVEAAAVSHPDKVLGEKLHVFVQRDAQDIDEEGIRNYCRTMLADYKVPDFVTFLSDGLPRNPNGKVLKRALRDRIPPL</sequence>
<dbReference type="Pfam" id="PF00501">
    <property type="entry name" value="AMP-binding"/>
    <property type="match status" value="1"/>
</dbReference>
<reference evidence="3 4" key="1">
    <citation type="submission" date="2024-03" db="EMBL/GenBank/DDBJ databases">
        <title>Reference genomes for the five species model microbial community.</title>
        <authorList>
            <person name="Padfield D."/>
        </authorList>
    </citation>
    <scope>NUCLEOTIDE SEQUENCE [LARGE SCALE GENOMIC DNA]</scope>
    <source>
        <strain evidence="3 4">AB1</strain>
    </source>
</reference>
<dbReference type="Gene3D" id="3.40.50.12780">
    <property type="entry name" value="N-terminal domain of ligase-like"/>
    <property type="match status" value="1"/>
</dbReference>
<feature type="domain" description="AMP-dependent synthetase/ligase" evidence="1">
    <location>
        <begin position="67"/>
        <end position="428"/>
    </location>
</feature>
<accession>A0ABD5K0P6</accession>
<dbReference type="EMBL" id="JBBHKQ010000002">
    <property type="protein sequence ID" value="MEJ5902556.1"/>
    <property type="molecule type" value="Genomic_DNA"/>
</dbReference>
<dbReference type="AlphaFoldDB" id="A0ABD5K0P6"/>
<protein>
    <submittedName>
        <fullName evidence="3">Class I adenylate-forming enzyme family protein</fullName>
    </submittedName>
</protein>
<feature type="domain" description="AMP-binding enzyme C-terminal" evidence="2">
    <location>
        <begin position="478"/>
        <end position="553"/>
    </location>
</feature>
<gene>
    <name evidence="3" type="ORF">WIX40_20935</name>
</gene>
<comment type="caution">
    <text evidence="3">The sequence shown here is derived from an EMBL/GenBank/DDBJ whole genome shotgun (WGS) entry which is preliminary data.</text>
</comment>
<proteinExistence type="predicted"/>
<dbReference type="PANTHER" id="PTHR43767">
    <property type="entry name" value="LONG-CHAIN-FATTY-ACID--COA LIGASE"/>
    <property type="match status" value="1"/>
</dbReference>
<evidence type="ECO:0000313" key="4">
    <source>
        <dbReference type="Proteomes" id="UP001362311"/>
    </source>
</evidence>
<dbReference type="InterPro" id="IPR050237">
    <property type="entry name" value="ATP-dep_AMP-bd_enzyme"/>
</dbReference>
<dbReference type="InterPro" id="IPR042099">
    <property type="entry name" value="ANL_N_sf"/>
</dbReference>
<name>A0ABD5K0P6_9HYPH</name>
<dbReference type="SUPFAM" id="SSF56801">
    <property type="entry name" value="Acetyl-CoA synthetase-like"/>
    <property type="match status" value="1"/>
</dbReference>
<dbReference type="PROSITE" id="PS00455">
    <property type="entry name" value="AMP_BINDING"/>
    <property type="match status" value="1"/>
</dbReference>
<dbReference type="GO" id="GO:0016878">
    <property type="term" value="F:acid-thiol ligase activity"/>
    <property type="evidence" value="ECO:0007669"/>
    <property type="project" value="UniProtKB-ARBA"/>
</dbReference>
<dbReference type="Gene3D" id="3.30.300.30">
    <property type="match status" value="1"/>
</dbReference>
<dbReference type="Pfam" id="PF13193">
    <property type="entry name" value="AMP-binding_C"/>
    <property type="match status" value="1"/>
</dbReference>
<organism evidence="3 4">
    <name type="scientific">Ochrobactrum teleogrylli</name>
    <dbReference type="NCBI Taxonomy" id="2479765"/>
    <lineage>
        <taxon>Bacteria</taxon>
        <taxon>Pseudomonadati</taxon>
        <taxon>Pseudomonadota</taxon>
        <taxon>Alphaproteobacteria</taxon>
        <taxon>Hyphomicrobiales</taxon>
        <taxon>Brucellaceae</taxon>
        <taxon>Brucella/Ochrobactrum group</taxon>
        <taxon>Ochrobactrum</taxon>
    </lineage>
</organism>
<evidence type="ECO:0000259" key="2">
    <source>
        <dbReference type="Pfam" id="PF13193"/>
    </source>
</evidence>
<dbReference type="InterPro" id="IPR025110">
    <property type="entry name" value="AMP-bd_C"/>
</dbReference>